<comment type="caution">
    <text evidence="1">The sequence shown here is derived from an EMBL/GenBank/DDBJ whole genome shotgun (WGS) entry which is preliminary data.</text>
</comment>
<keyword evidence="2" id="KW-1185">Reference proteome</keyword>
<dbReference type="EMBL" id="NAJO01000001">
    <property type="protein sequence ID" value="OQO15145.1"/>
    <property type="molecule type" value="Genomic_DNA"/>
</dbReference>
<evidence type="ECO:0000313" key="2">
    <source>
        <dbReference type="Proteomes" id="UP000192596"/>
    </source>
</evidence>
<dbReference type="Proteomes" id="UP000192596">
    <property type="component" value="Unassembled WGS sequence"/>
</dbReference>
<organism evidence="1 2">
    <name type="scientific">Cryoendolithus antarcticus</name>
    <dbReference type="NCBI Taxonomy" id="1507870"/>
    <lineage>
        <taxon>Eukaryota</taxon>
        <taxon>Fungi</taxon>
        <taxon>Dikarya</taxon>
        <taxon>Ascomycota</taxon>
        <taxon>Pezizomycotina</taxon>
        <taxon>Dothideomycetes</taxon>
        <taxon>Dothideomycetidae</taxon>
        <taxon>Cladosporiales</taxon>
        <taxon>Cladosporiaceae</taxon>
        <taxon>Cryoendolithus</taxon>
    </lineage>
</organism>
<dbReference type="AlphaFoldDB" id="A0A1V8TUS9"/>
<gene>
    <name evidence="1" type="ORF">B0A48_00527</name>
</gene>
<protein>
    <submittedName>
        <fullName evidence="1">Uncharacterized protein</fullName>
    </submittedName>
</protein>
<reference evidence="2" key="1">
    <citation type="submission" date="2017-03" db="EMBL/GenBank/DDBJ databases">
        <title>Genomes of endolithic fungi from Antarctica.</title>
        <authorList>
            <person name="Coleine C."/>
            <person name="Masonjones S."/>
            <person name="Stajich J.E."/>
        </authorList>
    </citation>
    <scope>NUCLEOTIDE SEQUENCE [LARGE SCALE GENOMIC DNA]</scope>
    <source>
        <strain evidence="2">CCFEE 5527</strain>
    </source>
</reference>
<dbReference type="InParanoid" id="A0A1V8TUS9"/>
<evidence type="ECO:0000313" key="1">
    <source>
        <dbReference type="EMBL" id="OQO15145.1"/>
    </source>
</evidence>
<sequence>MPRLFAFRKHHIALKPSSTHPDRYYALRSRAAPWYTRPTWANRLKAWRKDLPQPGSPYRPGGYHLLILSPDNTVSRRQADLYALRSEVAARRQALETAVEVN</sequence>
<name>A0A1V8TUS9_9PEZI</name>
<proteinExistence type="predicted"/>
<accession>A0A1V8TUS9</accession>